<dbReference type="PANTHER" id="PTHR43272:SF83">
    <property type="entry name" value="ACYL-COA SYNTHETASE LONG-CHAIN, ISOFORM J"/>
    <property type="match status" value="1"/>
</dbReference>
<comment type="caution">
    <text evidence="10">The sequence shown here is derived from an EMBL/GenBank/DDBJ whole genome shotgun (WGS) entry which is preliminary data.</text>
</comment>
<dbReference type="GO" id="GO:0035336">
    <property type="term" value="P:long-chain fatty-acyl-CoA metabolic process"/>
    <property type="evidence" value="ECO:0007669"/>
    <property type="project" value="TreeGrafter"/>
</dbReference>
<dbReference type="OrthoDB" id="1700726at2759"/>
<dbReference type="GO" id="GO:0090433">
    <property type="term" value="F:palmitoyl-CoA ligase activity"/>
    <property type="evidence" value="ECO:0007669"/>
    <property type="project" value="TreeGrafter"/>
</dbReference>
<gene>
    <name evidence="10" type="ORF">HPB48_012550</name>
</gene>
<dbReference type="Proteomes" id="UP000821853">
    <property type="component" value="Chromosome 5"/>
</dbReference>
<feature type="chain" id="PRO_5039931309" description="long-chain-fatty-acid--CoA ligase" evidence="8">
    <location>
        <begin position="20"/>
        <end position="489"/>
    </location>
</feature>
<dbReference type="OMA" id="KIFQWAA"/>
<evidence type="ECO:0000256" key="3">
    <source>
        <dbReference type="ARBA" id="ARBA00022741"/>
    </source>
</evidence>
<dbReference type="GO" id="GO:0005811">
    <property type="term" value="C:lipid droplet"/>
    <property type="evidence" value="ECO:0007669"/>
    <property type="project" value="TreeGrafter"/>
</dbReference>
<dbReference type="GO" id="GO:0005524">
    <property type="term" value="F:ATP binding"/>
    <property type="evidence" value="ECO:0007669"/>
    <property type="project" value="UniProtKB-KW"/>
</dbReference>
<comment type="catalytic activity">
    <reaction evidence="7">
        <text>a long-chain fatty acid + ATP + CoA = a long-chain fatty acyl-CoA + AMP + diphosphate</text>
        <dbReference type="Rhea" id="RHEA:15421"/>
        <dbReference type="ChEBI" id="CHEBI:30616"/>
        <dbReference type="ChEBI" id="CHEBI:33019"/>
        <dbReference type="ChEBI" id="CHEBI:57287"/>
        <dbReference type="ChEBI" id="CHEBI:57560"/>
        <dbReference type="ChEBI" id="CHEBI:83139"/>
        <dbReference type="ChEBI" id="CHEBI:456215"/>
        <dbReference type="EC" id="6.2.1.3"/>
    </reaction>
</comment>
<dbReference type="GO" id="GO:0030182">
    <property type="term" value="P:neuron differentiation"/>
    <property type="evidence" value="ECO:0007669"/>
    <property type="project" value="TreeGrafter"/>
</dbReference>
<dbReference type="VEuPathDB" id="VectorBase:HLOH_057074"/>
<keyword evidence="8" id="KW-0732">Signal</keyword>
<evidence type="ECO:0000256" key="7">
    <source>
        <dbReference type="ARBA" id="ARBA00036813"/>
    </source>
</evidence>
<evidence type="ECO:0000256" key="4">
    <source>
        <dbReference type="ARBA" id="ARBA00022832"/>
    </source>
</evidence>
<keyword evidence="3" id="KW-0547">Nucleotide-binding</keyword>
<keyword evidence="2" id="KW-0436">Ligase</keyword>
<keyword evidence="11" id="KW-1185">Reference proteome</keyword>
<dbReference type="AlphaFoldDB" id="A0A9J6GBZ3"/>
<evidence type="ECO:0000256" key="6">
    <source>
        <dbReference type="ARBA" id="ARBA00026121"/>
    </source>
</evidence>
<dbReference type="EC" id="6.2.1.3" evidence="6"/>
<protein>
    <recommendedName>
        <fullName evidence="6">long-chain-fatty-acid--CoA ligase</fullName>
        <ecNumber evidence="6">6.2.1.3</ecNumber>
    </recommendedName>
</protein>
<dbReference type="Gene3D" id="3.40.50.12780">
    <property type="entry name" value="N-terminal domain of ligase-like"/>
    <property type="match status" value="1"/>
</dbReference>
<keyword evidence="5" id="KW-0067">ATP-binding</keyword>
<dbReference type="InterPro" id="IPR020845">
    <property type="entry name" value="AMP-binding_CS"/>
</dbReference>
<evidence type="ECO:0000259" key="9">
    <source>
        <dbReference type="Pfam" id="PF00501"/>
    </source>
</evidence>
<keyword evidence="4" id="KW-0276">Fatty acid metabolism</keyword>
<name>A0A9J6GBZ3_HAELO</name>
<keyword evidence="4" id="KW-0443">Lipid metabolism</keyword>
<dbReference type="EMBL" id="JABSTR010000007">
    <property type="protein sequence ID" value="KAH9375910.1"/>
    <property type="molecule type" value="Genomic_DNA"/>
</dbReference>
<accession>A0A9J6GBZ3</accession>
<sequence>MSPHLRSLFFLQIIPFSTLEERGADREREESPPEPDDVAIVMFTSGSSGKPKGVIATHRNLLAAVKAFGVTTRPFGVSASKDTYIAYLPLAHMLELGAECLLFCVGARIGYSSPLTLTDNSSALARGCAGDATLLEPTQVICVPLIVDRIRKGVSELAASKGPFFKALFDYTVDYKNFWLDLGFDTPLLNLLVFDHVRLLLGSKLKVMASGSAPLSSHTRRFVRACLSIRVIEGYGLTETSGGATIMDVDDMSGDRVGAPLPGCFIRLVDWPEGSYRTSDKPNPRGEVVVGGTCVTKGYFKNEELTRESFFEESGVRWFRTGDIGEIFPDGTLKIVDRKKDLVKLQFGEYVSLGHVESILKTSPLVDNVFAYGNSLHTYLVALVAPNYKQLQRLALKLGRNESATLKELCEDAEVTKAAAEAILEFARASELQKTEVPLKVKLCAEEWVPDSGLVTPTLKIRRKPLQNFYQRDIDALYGLAQCNGQRNV</sequence>
<dbReference type="PANTHER" id="PTHR43272">
    <property type="entry name" value="LONG-CHAIN-FATTY-ACID--COA LIGASE"/>
    <property type="match status" value="1"/>
</dbReference>
<proteinExistence type="inferred from homology"/>
<reference evidence="10 11" key="1">
    <citation type="journal article" date="2020" name="Cell">
        <title>Large-Scale Comparative Analyses of Tick Genomes Elucidate Their Genetic Diversity and Vector Capacities.</title>
        <authorList>
            <consortium name="Tick Genome and Microbiome Consortium (TIGMIC)"/>
            <person name="Jia N."/>
            <person name="Wang J."/>
            <person name="Shi W."/>
            <person name="Du L."/>
            <person name="Sun Y."/>
            <person name="Zhan W."/>
            <person name="Jiang J.F."/>
            <person name="Wang Q."/>
            <person name="Zhang B."/>
            <person name="Ji P."/>
            <person name="Bell-Sakyi L."/>
            <person name="Cui X.M."/>
            <person name="Yuan T.T."/>
            <person name="Jiang B.G."/>
            <person name="Yang W.F."/>
            <person name="Lam T.T."/>
            <person name="Chang Q.C."/>
            <person name="Ding S.J."/>
            <person name="Wang X.J."/>
            <person name="Zhu J.G."/>
            <person name="Ruan X.D."/>
            <person name="Zhao L."/>
            <person name="Wei J.T."/>
            <person name="Ye R.Z."/>
            <person name="Que T.C."/>
            <person name="Du C.H."/>
            <person name="Zhou Y.H."/>
            <person name="Cheng J.X."/>
            <person name="Dai P.F."/>
            <person name="Guo W.B."/>
            <person name="Han X.H."/>
            <person name="Huang E.J."/>
            <person name="Li L.F."/>
            <person name="Wei W."/>
            <person name="Gao Y.C."/>
            <person name="Liu J.Z."/>
            <person name="Shao H.Z."/>
            <person name="Wang X."/>
            <person name="Wang C.C."/>
            <person name="Yang T.C."/>
            <person name="Huo Q.B."/>
            <person name="Li W."/>
            <person name="Chen H.Y."/>
            <person name="Chen S.E."/>
            <person name="Zhou L.G."/>
            <person name="Ni X.B."/>
            <person name="Tian J.H."/>
            <person name="Sheng Y."/>
            <person name="Liu T."/>
            <person name="Pan Y.S."/>
            <person name="Xia L.Y."/>
            <person name="Li J."/>
            <person name="Zhao F."/>
            <person name="Cao W.C."/>
        </authorList>
    </citation>
    <scope>NUCLEOTIDE SEQUENCE [LARGE SCALE GENOMIC DNA]</scope>
    <source>
        <strain evidence="10">HaeL-2018</strain>
    </source>
</reference>
<dbReference type="SUPFAM" id="SSF56801">
    <property type="entry name" value="Acetyl-CoA synthetase-like"/>
    <property type="match status" value="1"/>
</dbReference>
<dbReference type="InterPro" id="IPR042099">
    <property type="entry name" value="ANL_N_sf"/>
</dbReference>
<dbReference type="GO" id="GO:0005783">
    <property type="term" value="C:endoplasmic reticulum"/>
    <property type="evidence" value="ECO:0007669"/>
    <property type="project" value="TreeGrafter"/>
</dbReference>
<evidence type="ECO:0000256" key="2">
    <source>
        <dbReference type="ARBA" id="ARBA00022598"/>
    </source>
</evidence>
<evidence type="ECO:0000256" key="8">
    <source>
        <dbReference type="SAM" id="SignalP"/>
    </source>
</evidence>
<dbReference type="Pfam" id="PF00501">
    <property type="entry name" value="AMP-binding"/>
    <property type="match status" value="1"/>
</dbReference>
<dbReference type="GO" id="GO:0005886">
    <property type="term" value="C:plasma membrane"/>
    <property type="evidence" value="ECO:0007669"/>
    <property type="project" value="TreeGrafter"/>
</dbReference>
<evidence type="ECO:0000256" key="1">
    <source>
        <dbReference type="ARBA" id="ARBA00006432"/>
    </source>
</evidence>
<evidence type="ECO:0000313" key="11">
    <source>
        <dbReference type="Proteomes" id="UP000821853"/>
    </source>
</evidence>
<comment type="similarity">
    <text evidence="1">Belongs to the ATP-dependent AMP-binding enzyme family.</text>
</comment>
<feature type="signal peptide" evidence="8">
    <location>
        <begin position="1"/>
        <end position="19"/>
    </location>
</feature>
<dbReference type="PROSITE" id="PS00455">
    <property type="entry name" value="AMP_BINDING"/>
    <property type="match status" value="1"/>
</dbReference>
<evidence type="ECO:0000313" key="10">
    <source>
        <dbReference type="EMBL" id="KAH9375910.1"/>
    </source>
</evidence>
<dbReference type="InterPro" id="IPR000873">
    <property type="entry name" value="AMP-dep_synth/lig_dom"/>
</dbReference>
<evidence type="ECO:0000256" key="5">
    <source>
        <dbReference type="ARBA" id="ARBA00022840"/>
    </source>
</evidence>
<feature type="domain" description="AMP-dependent synthetase/ligase" evidence="9">
    <location>
        <begin position="26"/>
        <end position="300"/>
    </location>
</feature>
<organism evidence="10 11">
    <name type="scientific">Haemaphysalis longicornis</name>
    <name type="common">Bush tick</name>
    <dbReference type="NCBI Taxonomy" id="44386"/>
    <lineage>
        <taxon>Eukaryota</taxon>
        <taxon>Metazoa</taxon>
        <taxon>Ecdysozoa</taxon>
        <taxon>Arthropoda</taxon>
        <taxon>Chelicerata</taxon>
        <taxon>Arachnida</taxon>
        <taxon>Acari</taxon>
        <taxon>Parasitiformes</taxon>
        <taxon>Ixodida</taxon>
        <taxon>Ixodoidea</taxon>
        <taxon>Ixodidae</taxon>
        <taxon>Haemaphysalinae</taxon>
        <taxon>Haemaphysalis</taxon>
    </lineage>
</organism>